<evidence type="ECO:0000313" key="9">
    <source>
        <dbReference type="Proteomes" id="UP000029736"/>
    </source>
</evidence>
<reference evidence="8 9" key="1">
    <citation type="journal article" date="2014" name="Int. J. Syst. Evol. Microbiol.">
        <title>Phaeodactylibacter xiamenensis gen. nov., sp. nov., a member of the family Saprospiraceae isolated from the marine alga Phaeodactylum tricornutum.</title>
        <authorList>
            <person name="Chen Z.Jr."/>
            <person name="Lei X."/>
            <person name="Lai Q."/>
            <person name="Li Y."/>
            <person name="Zhang B."/>
            <person name="Zhang J."/>
            <person name="Zhang H."/>
            <person name="Yang L."/>
            <person name="Zheng W."/>
            <person name="Tian Y."/>
            <person name="Yu Z."/>
            <person name="Xu H.Jr."/>
            <person name="Zheng T."/>
        </authorList>
    </citation>
    <scope>NUCLEOTIDE SEQUENCE [LARGE SCALE GENOMIC DNA]</scope>
    <source>
        <strain evidence="8 9">KD52</strain>
    </source>
</reference>
<dbReference type="STRING" id="1524460.IX84_30690"/>
<evidence type="ECO:0000313" key="8">
    <source>
        <dbReference type="EMBL" id="KGE84983.1"/>
    </source>
</evidence>
<evidence type="ECO:0000256" key="6">
    <source>
        <dbReference type="SAM" id="MobiDB-lite"/>
    </source>
</evidence>
<keyword evidence="2" id="KW-1003">Cell membrane</keyword>
<name>A0A098RZJ7_9BACT</name>
<evidence type="ECO:0000256" key="1">
    <source>
        <dbReference type="ARBA" id="ARBA00004651"/>
    </source>
</evidence>
<feature type="transmembrane region" description="Helical" evidence="7">
    <location>
        <begin position="291"/>
        <end position="316"/>
    </location>
</feature>
<organism evidence="8 9">
    <name type="scientific">Phaeodactylibacter xiamenensis</name>
    <dbReference type="NCBI Taxonomy" id="1524460"/>
    <lineage>
        <taxon>Bacteria</taxon>
        <taxon>Pseudomonadati</taxon>
        <taxon>Bacteroidota</taxon>
        <taxon>Saprospiria</taxon>
        <taxon>Saprospirales</taxon>
        <taxon>Haliscomenobacteraceae</taxon>
        <taxon>Phaeodactylibacter</taxon>
    </lineage>
</organism>
<feature type="transmembrane region" description="Helical" evidence="7">
    <location>
        <begin position="242"/>
        <end position="261"/>
    </location>
</feature>
<evidence type="ECO:0000256" key="2">
    <source>
        <dbReference type="ARBA" id="ARBA00022475"/>
    </source>
</evidence>
<keyword evidence="9" id="KW-1185">Reference proteome</keyword>
<accession>A0A098RZJ7</accession>
<dbReference type="Proteomes" id="UP000029736">
    <property type="component" value="Unassembled WGS sequence"/>
</dbReference>
<dbReference type="Pfam" id="PF03706">
    <property type="entry name" value="LPG_synthase_TM"/>
    <property type="match status" value="1"/>
</dbReference>
<proteinExistence type="predicted"/>
<feature type="compositionally biased region" description="Basic and acidic residues" evidence="6">
    <location>
        <begin position="343"/>
        <end position="352"/>
    </location>
</feature>
<dbReference type="GO" id="GO:0005886">
    <property type="term" value="C:plasma membrane"/>
    <property type="evidence" value="ECO:0007669"/>
    <property type="project" value="UniProtKB-SubCell"/>
</dbReference>
<gene>
    <name evidence="8" type="ORF">IX84_30690</name>
</gene>
<feature type="region of interest" description="Disordered" evidence="6">
    <location>
        <begin position="332"/>
        <end position="352"/>
    </location>
</feature>
<dbReference type="OrthoDB" id="1121314at2"/>
<comment type="subcellular location">
    <subcellularLocation>
        <location evidence="1">Cell membrane</location>
        <topology evidence="1">Multi-pass membrane protein</topology>
    </subcellularLocation>
</comment>
<sequence length="352" mass="39722">MRLNRDYRFWLDAAFKVLIVAALLYILYQEIGGQERLSDLWEQLSYRLGESSKWWLLPAILLMPVNWWLESWKWQRLLRPFWPIKPWQAFKAVASGITLSLFTPNRIGDYGGRILAVPALHNWHAVVATMAGNVAQLLALFTGGLLGALYYLEVQGGLPRLLISSFWWVLFAGIGVTYLFYFNLHWLAVLLRTLPVPRKWLKPVLMIRSFTRRQLAEALLLAFARYSVYCLQYYLMIRFFGISAPLIGALSGIATIFLFQATVPLPPVAALLARGEAALLVWAPFSANELSILGATFGLFILNLAFPALLGVMFIVKINVLKSLGYDANAPESQRNGVSGSFPDRHVEPSSE</sequence>
<keyword evidence="5 7" id="KW-0472">Membrane</keyword>
<dbReference type="InterPro" id="IPR022791">
    <property type="entry name" value="L-PG_synthase/AglD"/>
</dbReference>
<dbReference type="AlphaFoldDB" id="A0A098RZJ7"/>
<feature type="transmembrane region" description="Helical" evidence="7">
    <location>
        <begin position="52"/>
        <end position="69"/>
    </location>
</feature>
<evidence type="ECO:0000256" key="3">
    <source>
        <dbReference type="ARBA" id="ARBA00022692"/>
    </source>
</evidence>
<comment type="caution">
    <text evidence="8">The sequence shown here is derived from an EMBL/GenBank/DDBJ whole genome shotgun (WGS) entry which is preliminary data.</text>
</comment>
<protein>
    <recommendedName>
        <fullName evidence="10">Flippase-like domain-containing protein</fullName>
    </recommendedName>
</protein>
<evidence type="ECO:0000256" key="7">
    <source>
        <dbReference type="SAM" id="Phobius"/>
    </source>
</evidence>
<feature type="transmembrane region" description="Helical" evidence="7">
    <location>
        <begin position="9"/>
        <end position="28"/>
    </location>
</feature>
<feature type="transmembrane region" description="Helical" evidence="7">
    <location>
        <begin position="123"/>
        <end position="146"/>
    </location>
</feature>
<dbReference type="RefSeq" id="WP_044229909.1">
    <property type="nucleotide sequence ID" value="NZ_JBKAGJ010000038.1"/>
</dbReference>
<evidence type="ECO:0000256" key="4">
    <source>
        <dbReference type="ARBA" id="ARBA00022989"/>
    </source>
</evidence>
<keyword evidence="4 7" id="KW-1133">Transmembrane helix</keyword>
<evidence type="ECO:0000256" key="5">
    <source>
        <dbReference type="ARBA" id="ARBA00023136"/>
    </source>
</evidence>
<evidence type="ECO:0008006" key="10">
    <source>
        <dbReference type="Google" id="ProtNLM"/>
    </source>
</evidence>
<feature type="transmembrane region" description="Helical" evidence="7">
    <location>
        <begin position="166"/>
        <end position="194"/>
    </location>
</feature>
<keyword evidence="3 7" id="KW-0812">Transmembrane</keyword>
<dbReference type="EMBL" id="JPOS01000098">
    <property type="protein sequence ID" value="KGE84983.1"/>
    <property type="molecule type" value="Genomic_DNA"/>
</dbReference>